<protein>
    <submittedName>
        <fullName evidence="2">Uncharacterized protein</fullName>
    </submittedName>
</protein>
<keyword evidence="1" id="KW-1133">Transmembrane helix</keyword>
<proteinExistence type="predicted"/>
<feature type="transmembrane region" description="Helical" evidence="1">
    <location>
        <begin position="141"/>
        <end position="162"/>
    </location>
</feature>
<keyword evidence="1" id="KW-0812">Transmembrane</keyword>
<name>A0A6G6ABR0_9VIRU</name>
<organism evidence="2">
    <name type="scientific">Borely moumouvirus</name>
    <dbReference type="NCBI Taxonomy" id="2712067"/>
    <lineage>
        <taxon>Viruses</taxon>
        <taxon>Varidnaviria</taxon>
        <taxon>Bamfordvirae</taxon>
        <taxon>Nucleocytoviricota</taxon>
        <taxon>Megaviricetes</taxon>
        <taxon>Imitervirales</taxon>
        <taxon>Mimiviridae</taxon>
        <taxon>Megamimivirinae</taxon>
        <taxon>Moumouvirus</taxon>
    </lineage>
</organism>
<dbReference type="EMBL" id="MN175499">
    <property type="protein sequence ID" value="QID06285.1"/>
    <property type="molecule type" value="Genomic_DNA"/>
</dbReference>
<reference evidence="2" key="1">
    <citation type="submission" date="2019-07" db="EMBL/GenBank/DDBJ databases">
        <title>The discovery of a new lineage B mimivirus raises questions about particles surface fibrils.</title>
        <authorList>
            <person name="Silva L.K.S."/>
            <person name="Rodrigues R.A.L."/>
            <person name="Andrade A.C.S.P."/>
            <person name="Hikida H."/>
            <person name="Andreani J."/>
            <person name="Levasseur A."/>
            <person name="La Scola B."/>
            <person name="Abrahao J.S."/>
        </authorList>
    </citation>
    <scope>NUCLEOTIDE SEQUENCE</scope>
    <source>
        <strain evidence="2">B60</strain>
    </source>
</reference>
<accession>A0A6G6ABR0</accession>
<evidence type="ECO:0000256" key="1">
    <source>
        <dbReference type="SAM" id="Phobius"/>
    </source>
</evidence>
<keyword evidence="1" id="KW-0472">Membrane</keyword>
<evidence type="ECO:0000313" key="2">
    <source>
        <dbReference type="EMBL" id="QID06285.1"/>
    </source>
</evidence>
<sequence length="165" mass="19810">MIINNDSLISCIESLQDCYLPDKIIRNSNTIASLISPNNIIYDLSEPINKKVIILYGNTYICYIYNNIIYLDLCHVLCNMNLNENDFNRCWREFSPEIEIFKWMIINNKSIIRRQLINFSTVTKIMSKFDNIYSRNYKITLIYLSIFILYFYYNILIIFLFIKLF</sequence>